<gene>
    <name evidence="3" type="primary">106053107</name>
</gene>
<dbReference type="CDD" id="cd00037">
    <property type="entry name" value="CLECT"/>
    <property type="match status" value="1"/>
</dbReference>
<keyword evidence="1" id="KW-0472">Membrane</keyword>
<dbReference type="PROSITE" id="PS50041">
    <property type="entry name" value="C_TYPE_LECTIN_2"/>
    <property type="match status" value="1"/>
</dbReference>
<evidence type="ECO:0000313" key="3">
    <source>
        <dbReference type="EnsemblMetazoa" id="BGLB016680-PA"/>
    </source>
</evidence>
<feature type="transmembrane region" description="Helical" evidence="1">
    <location>
        <begin position="115"/>
        <end position="136"/>
    </location>
</feature>
<dbReference type="Proteomes" id="UP000076420">
    <property type="component" value="Unassembled WGS sequence"/>
</dbReference>
<reference evidence="3" key="1">
    <citation type="submission" date="2020-05" db="UniProtKB">
        <authorList>
            <consortium name="EnsemblMetazoa"/>
        </authorList>
    </citation>
    <scope>IDENTIFICATION</scope>
    <source>
        <strain evidence="3">BB02</strain>
    </source>
</reference>
<dbReference type="Pfam" id="PF00059">
    <property type="entry name" value="Lectin_C"/>
    <property type="match status" value="1"/>
</dbReference>
<dbReference type="InterPro" id="IPR001304">
    <property type="entry name" value="C-type_lectin-like"/>
</dbReference>
<dbReference type="SUPFAM" id="SSF56436">
    <property type="entry name" value="C-type lectin-like"/>
    <property type="match status" value="1"/>
</dbReference>
<dbReference type="InterPro" id="IPR016187">
    <property type="entry name" value="CTDL_fold"/>
</dbReference>
<dbReference type="EnsemblMetazoa" id="BGLB016680-RA">
    <property type="protein sequence ID" value="BGLB016680-PA"/>
    <property type="gene ID" value="BGLB016680"/>
</dbReference>
<dbReference type="InterPro" id="IPR050111">
    <property type="entry name" value="C-type_lectin/snaclec_domain"/>
</dbReference>
<evidence type="ECO:0000256" key="1">
    <source>
        <dbReference type="SAM" id="Phobius"/>
    </source>
</evidence>
<proteinExistence type="predicted"/>
<protein>
    <recommendedName>
        <fullName evidence="2">C-type lectin domain-containing protein</fullName>
    </recommendedName>
</protein>
<accession>A0A2C9K994</accession>
<dbReference type="KEGG" id="bgt:106053107"/>
<sequence>MQLVSIHSNSQTNFLVNFTQHTSETFYYWIGLVSYKNGSFHWSDGSSITYVNWAEDPREDPEEKCAVLDSNKARWSPTNCRTESHGYICSSHSRDVKILPSSEPVRPYVTGGVRAAIVMAALSACGLLVFALVFLLRRHRRTQPSDEELLDSTAFENALFVSSRTEDEQTTFFDNA</sequence>
<organism evidence="3 4">
    <name type="scientific">Biomphalaria glabrata</name>
    <name type="common">Bloodfluke planorb</name>
    <name type="synonym">Freshwater snail</name>
    <dbReference type="NCBI Taxonomy" id="6526"/>
    <lineage>
        <taxon>Eukaryota</taxon>
        <taxon>Metazoa</taxon>
        <taxon>Spiralia</taxon>
        <taxon>Lophotrochozoa</taxon>
        <taxon>Mollusca</taxon>
        <taxon>Gastropoda</taxon>
        <taxon>Heterobranchia</taxon>
        <taxon>Euthyneura</taxon>
        <taxon>Panpulmonata</taxon>
        <taxon>Hygrophila</taxon>
        <taxon>Lymnaeoidea</taxon>
        <taxon>Planorbidae</taxon>
        <taxon>Biomphalaria</taxon>
    </lineage>
</organism>
<name>A0A2C9K994_BIOGL</name>
<dbReference type="Gene3D" id="3.10.100.10">
    <property type="entry name" value="Mannose-Binding Protein A, subunit A"/>
    <property type="match status" value="1"/>
</dbReference>
<evidence type="ECO:0000259" key="2">
    <source>
        <dbReference type="PROSITE" id="PS50041"/>
    </source>
</evidence>
<dbReference type="PANTHER" id="PTHR22803">
    <property type="entry name" value="MANNOSE, PHOSPHOLIPASE, LECTIN RECEPTOR RELATED"/>
    <property type="match status" value="1"/>
</dbReference>
<feature type="domain" description="C-type lectin" evidence="2">
    <location>
        <begin position="1"/>
        <end position="80"/>
    </location>
</feature>
<keyword evidence="1" id="KW-1133">Transmembrane helix</keyword>
<dbReference type="VEuPathDB" id="VectorBase:BGLAX_052574"/>
<evidence type="ECO:0000313" key="4">
    <source>
        <dbReference type="Proteomes" id="UP000076420"/>
    </source>
</evidence>
<dbReference type="AlphaFoldDB" id="A0A2C9K994"/>
<keyword evidence="1" id="KW-0812">Transmembrane</keyword>
<dbReference type="VEuPathDB" id="VectorBase:BGLB016680"/>
<dbReference type="InterPro" id="IPR016186">
    <property type="entry name" value="C-type_lectin-like/link_sf"/>
</dbReference>